<keyword evidence="1" id="KW-0808">Transferase</keyword>
<dbReference type="GO" id="GO:0008168">
    <property type="term" value="F:methyltransferase activity"/>
    <property type="evidence" value="ECO:0007669"/>
    <property type="project" value="UniProtKB-KW"/>
</dbReference>
<reference evidence="1 2" key="1">
    <citation type="submission" date="2020-08" db="EMBL/GenBank/DDBJ databases">
        <title>Genomic Encyclopedia of Type Strains, Phase IV (KMG-IV): sequencing the most valuable type-strain genomes for metagenomic binning, comparative biology and taxonomic classification.</title>
        <authorList>
            <person name="Goeker M."/>
        </authorList>
    </citation>
    <scope>NUCLEOTIDE SEQUENCE [LARGE SCALE GENOMIC DNA]</scope>
    <source>
        <strain evidence="1 2">DSM 26287</strain>
    </source>
</reference>
<organism evidence="1 2">
    <name type="scientific">Thalassotalea piscium</name>
    <dbReference type="NCBI Taxonomy" id="1230533"/>
    <lineage>
        <taxon>Bacteria</taxon>
        <taxon>Pseudomonadati</taxon>
        <taxon>Pseudomonadota</taxon>
        <taxon>Gammaproteobacteria</taxon>
        <taxon>Alteromonadales</taxon>
        <taxon>Colwelliaceae</taxon>
        <taxon>Thalassotalea</taxon>
    </lineage>
</organism>
<dbReference type="EC" id="2.1.1.-" evidence="1"/>
<comment type="caution">
    <text evidence="1">The sequence shown here is derived from an EMBL/GenBank/DDBJ whole genome shotgun (WGS) entry which is preliminary data.</text>
</comment>
<accession>A0A7X0TVA8</accession>
<dbReference type="Pfam" id="PF03692">
    <property type="entry name" value="CxxCxxCC"/>
    <property type="match status" value="1"/>
</dbReference>
<keyword evidence="2" id="KW-1185">Reference proteome</keyword>
<dbReference type="EMBL" id="JACHHU010000042">
    <property type="protein sequence ID" value="MBB6544979.1"/>
    <property type="molecule type" value="Genomic_DNA"/>
</dbReference>
<sequence>MATSQLYNIMTPNFSSEFKCVGAECTDTCCRSWEINVDKKAFKNLKKNENVIIRQLANEHLSLARESTNTWGKIKLKDDGYCPFLDTTGWCEVHKQIGHQALPKTCQNYPKSYLVFGEQVEASISISCPSAAEAVLLNPSAFTFKRHEDTLQSLNHIVLGGYTSDTLPAWMPILRDFCFSVVLFEQISLEHRLFAMGMALKQGEKHIDNPQRLQEFLATAEEMTADGSFSKMFEDLSVNERFKWVMFANQHHKLDVEEKLHQKSAELPSASESQSRFDQVRTPIFELIKERKEIQPKAKEVELFLEIFNSGQEKVDAFLADKEHILINYILYYLFHNQFMHNQDKTPFQFFKIMSVDLFMQRAYLAGIAEKEGELTQEKLIQLFQTYARKRQHNAHFVQNMEIQLQHSNTDGPGDIFSLLKLN</sequence>
<dbReference type="InterPro" id="IPR005358">
    <property type="entry name" value="Puta_zinc/iron-chelating_dom"/>
</dbReference>
<dbReference type="NCBIfam" id="NF038110">
    <property type="entry name" value="Lys_methyl_FliB"/>
    <property type="match status" value="1"/>
</dbReference>
<keyword evidence="1" id="KW-0489">Methyltransferase</keyword>
<gene>
    <name evidence="1" type="ORF">HNQ55_003515</name>
</gene>
<dbReference type="Proteomes" id="UP000537141">
    <property type="component" value="Unassembled WGS sequence"/>
</dbReference>
<evidence type="ECO:0000313" key="2">
    <source>
        <dbReference type="Proteomes" id="UP000537141"/>
    </source>
</evidence>
<evidence type="ECO:0000313" key="1">
    <source>
        <dbReference type="EMBL" id="MBB6544979.1"/>
    </source>
</evidence>
<dbReference type="GO" id="GO:0032259">
    <property type="term" value="P:methylation"/>
    <property type="evidence" value="ECO:0007669"/>
    <property type="project" value="UniProtKB-KW"/>
</dbReference>
<proteinExistence type="predicted"/>
<dbReference type="AlphaFoldDB" id="A0A7X0TVA8"/>
<protein>
    <submittedName>
        <fullName evidence="1">Lysine-N-methylase</fullName>
        <ecNumber evidence="1">2.1.1.-</ecNumber>
    </submittedName>
</protein>
<dbReference type="RefSeq" id="WP_184426597.1">
    <property type="nucleotide sequence ID" value="NZ_AP027362.1"/>
</dbReference>
<name>A0A7X0TVA8_9GAMM</name>